<dbReference type="InterPro" id="IPR029044">
    <property type="entry name" value="Nucleotide-diphossugar_trans"/>
</dbReference>
<evidence type="ECO:0000313" key="1">
    <source>
        <dbReference type="EMBL" id="CAB5212421.1"/>
    </source>
</evidence>
<organism evidence="1">
    <name type="scientific">uncultured Caudovirales phage</name>
    <dbReference type="NCBI Taxonomy" id="2100421"/>
    <lineage>
        <taxon>Viruses</taxon>
        <taxon>Duplodnaviria</taxon>
        <taxon>Heunggongvirae</taxon>
        <taxon>Uroviricota</taxon>
        <taxon>Caudoviricetes</taxon>
        <taxon>Peduoviridae</taxon>
        <taxon>Maltschvirus</taxon>
        <taxon>Maltschvirus maltsch</taxon>
    </lineage>
</organism>
<reference evidence="1" key="1">
    <citation type="submission" date="2020-05" db="EMBL/GenBank/DDBJ databases">
        <authorList>
            <person name="Chiriac C."/>
            <person name="Salcher M."/>
            <person name="Ghai R."/>
            <person name="Kavagutti S V."/>
        </authorList>
    </citation>
    <scope>NUCLEOTIDE SEQUENCE</scope>
</reference>
<gene>
    <name evidence="1" type="ORF">UFOVP196_14</name>
</gene>
<accession>A0A6J7WEI7</accession>
<proteinExistence type="predicted"/>
<dbReference type="CDD" id="cd00761">
    <property type="entry name" value="Glyco_tranf_GTA_type"/>
    <property type="match status" value="1"/>
</dbReference>
<dbReference type="SUPFAM" id="SSF53448">
    <property type="entry name" value="Nucleotide-diphospho-sugar transferases"/>
    <property type="match status" value="1"/>
</dbReference>
<sequence>MAIKGTVCLAWLDPGEVASDFAISISDLSRTRGDILAGRINVRSGGGITRGRNRVVHQFLEGCTDDWLLFVDADMSFTVEDFNLVAHHAHERKAPIVGGLCFGQDGYYAGSFPTLVPTLFTAKPEGGYAAMHDYPDSAMVEVDATGCAFLLIHRSVLEKIRKDVGLGKWSWFGEYPQMAIDSWVSEDVVFCELAKASGFPIFVHTGAKIGHVKGTNYVLDESMYQMLRAATAGTRVDS</sequence>
<dbReference type="Gene3D" id="3.90.550.40">
    <property type="match status" value="1"/>
</dbReference>
<protein>
    <submittedName>
        <fullName evidence="1">Glyco_tranf_GTA_type domain containing protein</fullName>
    </submittedName>
</protein>
<name>A0A6J7WEI7_9CAUD</name>
<dbReference type="EMBL" id="LR798235">
    <property type="protein sequence ID" value="CAB5212421.1"/>
    <property type="molecule type" value="Genomic_DNA"/>
</dbReference>